<comment type="similarity">
    <text evidence="2 7">Belongs to the FHIPEP (flagella/HR/invasion proteins export pore) family.</text>
</comment>
<dbReference type="PROSITE" id="PS00994">
    <property type="entry name" value="FHIPEP"/>
    <property type="match status" value="1"/>
</dbReference>
<dbReference type="Pfam" id="PF00771">
    <property type="entry name" value="FHIPEP"/>
    <property type="match status" value="1"/>
</dbReference>
<dbReference type="InterPro" id="IPR025505">
    <property type="entry name" value="FHIPEP_CS"/>
</dbReference>
<feature type="transmembrane region" description="Helical" evidence="7">
    <location>
        <begin position="23"/>
        <end position="43"/>
    </location>
</feature>
<evidence type="ECO:0000256" key="1">
    <source>
        <dbReference type="ARBA" id="ARBA00004651"/>
    </source>
</evidence>
<evidence type="ECO:0000256" key="3">
    <source>
        <dbReference type="ARBA" id="ARBA00022475"/>
    </source>
</evidence>
<comment type="function">
    <text evidence="7">Required for formation of the rod structure of the flagellar apparatus. Together with FliI and FliH, may constitute the export apparatus of flagellin.</text>
</comment>
<organism evidence="8 9">
    <name type="scientific">Duganella sacchari</name>
    <dbReference type="NCBI Taxonomy" id="551987"/>
    <lineage>
        <taxon>Bacteria</taxon>
        <taxon>Pseudomonadati</taxon>
        <taxon>Pseudomonadota</taxon>
        <taxon>Betaproteobacteria</taxon>
        <taxon>Burkholderiales</taxon>
        <taxon>Oxalobacteraceae</taxon>
        <taxon>Telluria group</taxon>
        <taxon>Duganella</taxon>
    </lineage>
</organism>
<keyword evidence="7" id="KW-0813">Transport</keyword>
<dbReference type="PRINTS" id="PR00949">
    <property type="entry name" value="TYPE3IMAPROT"/>
</dbReference>
<dbReference type="AlphaFoldDB" id="A0A1M7JB60"/>
<keyword evidence="5 7" id="KW-1133">Transmembrane helix</keyword>
<dbReference type="Proteomes" id="UP000184339">
    <property type="component" value="Unassembled WGS sequence"/>
</dbReference>
<dbReference type="InterPro" id="IPR042196">
    <property type="entry name" value="FHIPEP_4"/>
</dbReference>
<keyword evidence="7" id="KW-0653">Protein transport</keyword>
<dbReference type="GO" id="GO:0009306">
    <property type="term" value="P:protein secretion"/>
    <property type="evidence" value="ECO:0007669"/>
    <property type="project" value="InterPro"/>
</dbReference>
<feature type="transmembrane region" description="Helical" evidence="7">
    <location>
        <begin position="120"/>
        <end position="143"/>
    </location>
</feature>
<feature type="transmembrane region" description="Helical" evidence="7">
    <location>
        <begin position="254"/>
        <end position="276"/>
    </location>
</feature>
<keyword evidence="6 7" id="KW-0472">Membrane</keyword>
<proteinExistence type="inferred from homology"/>
<keyword evidence="8" id="KW-0966">Cell projection</keyword>
<dbReference type="Gene3D" id="1.10.8.540">
    <property type="entry name" value="FHIPEP family, domain 3"/>
    <property type="match status" value="1"/>
</dbReference>
<feature type="transmembrane region" description="Helical" evidence="7">
    <location>
        <begin position="212"/>
        <end position="234"/>
    </location>
</feature>
<keyword evidence="9" id="KW-1185">Reference proteome</keyword>
<keyword evidence="8" id="KW-0282">Flagellum</keyword>
<dbReference type="InterPro" id="IPR006301">
    <property type="entry name" value="FlhA"/>
</dbReference>
<sequence>MNALSNVKLPPWLQGLASSQNKASLAAPILIVMLLAMMILPLPAFVLDLFFSFNIALSVIVLLTSLYTVKPLDFMSFPTILLVSTMLRLSLNVASTRVVLTEGHTGADAAGKVIEAFGHFLIGGNYTVGIVVFVILTIINFVVVTKGAGRIAEVGARFALDAMPGKQMAIDADLNAGLIGEAEAKKRRSEVSMEAEFYGAMDGASKYVRGDAVAGILVTVINVVGGLLVGVLQHDMAFGDATKNYTMLAIGDGLVAQIPSLVISIAAGIVVSRVASDQDIGAQLVGELFAKPEVLYITAGIIGGMGLIPGMPNLVFLLLAASLGGSAYLMSKKKVQKVAAETAAAEAAAPAAAAAAEQEEASWQDVMPVDTLGLEVGYRLIPLVDKTQGGELLKRIKGIRKKFAQEVGFLAPPVHIRDNLELKPSAYRITLKGVEVGTGEAYNGQFLAINPGMATGTLQGMVTIDPAFGLPAVWIDANLRDQAQGLGYTVVDAGTVVATHLNHLITTHAAELLGRGEVQQLLDHLSKEAPKLVEDLVPKMVSISTLQKVLQNLLMEGVHIRDMRSIIETLAEHAVHTQDANDLTALVRIALGRAIVQQLFPGAAELSVMTLDNRLERLLMQALQASGPDGAGIEPGLADTIAQQAQQAAAQQEALGLTPVLLVPGPLRALLSRFLRRSLPQLKVLSHAEIPESKTIRVTALVGQQPA</sequence>
<gene>
    <name evidence="7" type="primary">flhA</name>
    <name evidence="8" type="ORF">SAMN05192549_101749</name>
</gene>
<comment type="caution">
    <text evidence="7">Lacks conserved residue(s) required for the propagation of feature annotation.</text>
</comment>
<dbReference type="RefSeq" id="WP_072781442.1">
    <property type="nucleotide sequence ID" value="NZ_FRCX01000001.1"/>
</dbReference>
<dbReference type="Gene3D" id="3.40.30.60">
    <property type="entry name" value="FHIPEP family, domain 1"/>
    <property type="match status" value="1"/>
</dbReference>
<keyword evidence="8" id="KW-0969">Cilium</keyword>
<reference evidence="9" key="1">
    <citation type="submission" date="2016-11" db="EMBL/GenBank/DDBJ databases">
        <authorList>
            <person name="Varghese N."/>
            <person name="Submissions S."/>
        </authorList>
    </citation>
    <scope>NUCLEOTIDE SEQUENCE [LARGE SCALE GENOMIC DNA]</scope>
    <source>
        <strain evidence="9">Sac-22</strain>
    </source>
</reference>
<dbReference type="OrthoDB" id="9759185at2"/>
<dbReference type="PANTHER" id="PTHR30161">
    <property type="entry name" value="FLAGELLAR EXPORT PROTEIN, MEMBRANE FLHA SUBUNIT-RELATED"/>
    <property type="match status" value="1"/>
</dbReference>
<feature type="transmembrane region" description="Helical" evidence="7">
    <location>
        <begin position="49"/>
        <end position="68"/>
    </location>
</feature>
<dbReference type="InterPro" id="IPR001712">
    <property type="entry name" value="T3SS_FHIPEP"/>
</dbReference>
<dbReference type="PANTHER" id="PTHR30161:SF1">
    <property type="entry name" value="FLAGELLAR BIOSYNTHESIS PROTEIN FLHA-RELATED"/>
    <property type="match status" value="1"/>
</dbReference>
<evidence type="ECO:0000256" key="6">
    <source>
        <dbReference type="ARBA" id="ARBA00023136"/>
    </source>
</evidence>
<dbReference type="InterPro" id="IPR042194">
    <property type="entry name" value="FHIPEP_1"/>
</dbReference>
<protein>
    <recommendedName>
        <fullName evidence="7">Flagellar biosynthesis protein FlhA</fullName>
    </recommendedName>
</protein>
<dbReference type="GO" id="GO:0005886">
    <property type="term" value="C:plasma membrane"/>
    <property type="evidence" value="ECO:0007669"/>
    <property type="project" value="UniProtKB-SubCell"/>
</dbReference>
<keyword evidence="3 7" id="KW-1003">Cell membrane</keyword>
<dbReference type="NCBIfam" id="TIGR01398">
    <property type="entry name" value="FlhA"/>
    <property type="match status" value="1"/>
</dbReference>
<dbReference type="STRING" id="551987.SAMN05192549_101749"/>
<evidence type="ECO:0000256" key="4">
    <source>
        <dbReference type="ARBA" id="ARBA00022692"/>
    </source>
</evidence>
<keyword evidence="7" id="KW-1005">Bacterial flagellum biogenesis</keyword>
<dbReference type="Gene3D" id="3.40.50.12790">
    <property type="entry name" value="FHIPEP family, domain 4"/>
    <property type="match status" value="1"/>
</dbReference>
<dbReference type="PIRSF" id="PIRSF005419">
    <property type="entry name" value="FlhA"/>
    <property type="match status" value="1"/>
</dbReference>
<evidence type="ECO:0000256" key="2">
    <source>
        <dbReference type="ARBA" id="ARBA00008835"/>
    </source>
</evidence>
<accession>A0A1M7JB60</accession>
<name>A0A1M7JB60_9BURK</name>
<dbReference type="EMBL" id="FRCX01000001">
    <property type="protein sequence ID" value="SHM50259.1"/>
    <property type="molecule type" value="Genomic_DNA"/>
</dbReference>
<evidence type="ECO:0000256" key="5">
    <source>
        <dbReference type="ARBA" id="ARBA00022989"/>
    </source>
</evidence>
<dbReference type="GO" id="GO:0044780">
    <property type="term" value="P:bacterial-type flagellum assembly"/>
    <property type="evidence" value="ECO:0007669"/>
    <property type="project" value="InterPro"/>
</dbReference>
<keyword evidence="4 7" id="KW-0812">Transmembrane</keyword>
<keyword evidence="7" id="KW-1006">Bacterial flagellum protein export</keyword>
<evidence type="ECO:0000313" key="9">
    <source>
        <dbReference type="Proteomes" id="UP000184339"/>
    </source>
</evidence>
<evidence type="ECO:0000256" key="7">
    <source>
        <dbReference type="RuleBase" id="RU364093"/>
    </source>
</evidence>
<comment type="subcellular location">
    <subcellularLocation>
        <location evidence="1 7">Cell membrane</location>
        <topology evidence="1 7">Multi-pass membrane protein</topology>
    </subcellularLocation>
</comment>
<dbReference type="InterPro" id="IPR042193">
    <property type="entry name" value="FHIPEP_3"/>
</dbReference>
<evidence type="ECO:0000313" key="8">
    <source>
        <dbReference type="EMBL" id="SHM50259.1"/>
    </source>
</evidence>